<sequence>MLLTETQAAKKWCPHVRFAFGDDDSAANRWESVSETLLAPSKCQCIGSDCMAWRWLDPSVKPAMRNVLGNSWAETEADADGRPLEVPADWEFCPATDEDAACWREPEAAANAKRRGYCGLSGLPKI</sequence>
<organism evidence="1 2">
    <name type="scientific">Rhodoblastus acidophilus</name>
    <name type="common">Rhodopseudomonas acidophila</name>
    <dbReference type="NCBI Taxonomy" id="1074"/>
    <lineage>
        <taxon>Bacteria</taxon>
        <taxon>Pseudomonadati</taxon>
        <taxon>Pseudomonadota</taxon>
        <taxon>Alphaproteobacteria</taxon>
        <taxon>Hyphomicrobiales</taxon>
        <taxon>Rhodoblastaceae</taxon>
        <taxon>Rhodoblastus</taxon>
    </lineage>
</organism>
<proteinExistence type="predicted"/>
<evidence type="ECO:0000313" key="2">
    <source>
        <dbReference type="Proteomes" id="UP000198418"/>
    </source>
</evidence>
<reference evidence="2" key="1">
    <citation type="submission" date="2017-06" db="EMBL/GenBank/DDBJ databases">
        <authorList>
            <person name="Varghese N."/>
            <person name="Submissions S."/>
        </authorList>
    </citation>
    <scope>NUCLEOTIDE SEQUENCE [LARGE SCALE GENOMIC DNA]</scope>
    <source>
        <strain evidence="2">DSM 137</strain>
    </source>
</reference>
<dbReference type="OrthoDB" id="8265489at2"/>
<keyword evidence="2" id="KW-1185">Reference proteome</keyword>
<dbReference type="Proteomes" id="UP000198418">
    <property type="component" value="Unassembled WGS sequence"/>
</dbReference>
<dbReference type="AlphaFoldDB" id="A0A212SD15"/>
<name>A0A212SD15_RHOAC</name>
<accession>A0A212SD15</accession>
<dbReference type="RefSeq" id="WP_088522499.1">
    <property type="nucleotide sequence ID" value="NZ_FYDG01000026.1"/>
</dbReference>
<evidence type="ECO:0000313" key="1">
    <source>
        <dbReference type="EMBL" id="SNB83357.1"/>
    </source>
</evidence>
<gene>
    <name evidence="1" type="ORF">SAMN06265338_12612</name>
</gene>
<dbReference type="EMBL" id="FYDG01000026">
    <property type="protein sequence ID" value="SNB83357.1"/>
    <property type="molecule type" value="Genomic_DNA"/>
</dbReference>
<protein>
    <submittedName>
        <fullName evidence="1">Uncharacterized protein</fullName>
    </submittedName>
</protein>